<proteinExistence type="predicted"/>
<name>A0AAP0K6C7_9MAGN</name>
<sequence length="153" mass="16819">MDFLSPSNAVDVSACFLVEASGDSEKDMAADCVKAIEEDSATARAEDDAESCCSDGLNGYNGYVESGGDGNEDEECFEGNDHHGEDEDEDGEHENDFGSDILEDQSWDDMESMQSEVNKDERSRVESIHGEYLVSEDEKNKVFWDTCLAVGYP</sequence>
<keyword evidence="3" id="KW-1185">Reference proteome</keyword>
<dbReference type="EMBL" id="JBBNAE010000002">
    <property type="protein sequence ID" value="KAK9146818.1"/>
    <property type="molecule type" value="Genomic_DNA"/>
</dbReference>
<protein>
    <submittedName>
        <fullName evidence="2">Uncharacterized protein</fullName>
    </submittedName>
</protein>
<reference evidence="2 3" key="1">
    <citation type="submission" date="2024-01" db="EMBL/GenBank/DDBJ databases">
        <title>Genome assemblies of Stephania.</title>
        <authorList>
            <person name="Yang L."/>
        </authorList>
    </citation>
    <scope>NUCLEOTIDE SEQUENCE [LARGE SCALE GENOMIC DNA]</scope>
    <source>
        <strain evidence="2">QJT</strain>
        <tissue evidence="2">Leaf</tissue>
    </source>
</reference>
<dbReference type="AlphaFoldDB" id="A0AAP0K6C7"/>
<feature type="compositionally biased region" description="Acidic residues" evidence="1">
    <location>
        <begin position="101"/>
        <end position="111"/>
    </location>
</feature>
<evidence type="ECO:0000313" key="3">
    <source>
        <dbReference type="Proteomes" id="UP001417504"/>
    </source>
</evidence>
<dbReference type="Proteomes" id="UP001417504">
    <property type="component" value="Unassembled WGS sequence"/>
</dbReference>
<feature type="region of interest" description="Disordered" evidence="1">
    <location>
        <begin position="63"/>
        <end position="125"/>
    </location>
</feature>
<evidence type="ECO:0000313" key="2">
    <source>
        <dbReference type="EMBL" id="KAK9146818.1"/>
    </source>
</evidence>
<accession>A0AAP0K6C7</accession>
<gene>
    <name evidence="2" type="ORF">Sjap_006721</name>
</gene>
<comment type="caution">
    <text evidence="2">The sequence shown here is derived from an EMBL/GenBank/DDBJ whole genome shotgun (WGS) entry which is preliminary data.</text>
</comment>
<dbReference type="PANTHER" id="PTHR35726">
    <property type="entry name" value="GLUTAMIC ACID-RICH PROTEIN-LIKE"/>
    <property type="match status" value="1"/>
</dbReference>
<evidence type="ECO:0000256" key="1">
    <source>
        <dbReference type="SAM" id="MobiDB-lite"/>
    </source>
</evidence>
<dbReference type="PANTHER" id="PTHR35726:SF4">
    <property type="entry name" value="GLUTAMIC ACID-RICH PROTEIN-LIKE"/>
    <property type="match status" value="1"/>
</dbReference>
<organism evidence="2 3">
    <name type="scientific">Stephania japonica</name>
    <dbReference type="NCBI Taxonomy" id="461633"/>
    <lineage>
        <taxon>Eukaryota</taxon>
        <taxon>Viridiplantae</taxon>
        <taxon>Streptophyta</taxon>
        <taxon>Embryophyta</taxon>
        <taxon>Tracheophyta</taxon>
        <taxon>Spermatophyta</taxon>
        <taxon>Magnoliopsida</taxon>
        <taxon>Ranunculales</taxon>
        <taxon>Menispermaceae</taxon>
        <taxon>Menispermoideae</taxon>
        <taxon>Cissampelideae</taxon>
        <taxon>Stephania</taxon>
    </lineage>
</organism>